<dbReference type="PaxDb" id="2903-EOD34257"/>
<dbReference type="AlphaFoldDB" id="A0A0D3KES2"/>
<name>A0A0D3KES2_EMIH1</name>
<evidence type="ECO:0000313" key="3">
    <source>
        <dbReference type="EnsemblProtists" id="EOD34257"/>
    </source>
</evidence>
<protein>
    <submittedName>
        <fullName evidence="3">Uncharacterized protein</fullName>
    </submittedName>
</protein>
<feature type="region of interest" description="Disordered" evidence="1">
    <location>
        <begin position="1"/>
        <end position="49"/>
    </location>
</feature>
<organism evidence="3 4">
    <name type="scientific">Emiliania huxleyi (strain CCMP1516)</name>
    <dbReference type="NCBI Taxonomy" id="280463"/>
    <lineage>
        <taxon>Eukaryota</taxon>
        <taxon>Haptista</taxon>
        <taxon>Haptophyta</taxon>
        <taxon>Prymnesiophyceae</taxon>
        <taxon>Isochrysidales</taxon>
        <taxon>Noelaerhabdaceae</taxon>
        <taxon>Emiliania</taxon>
    </lineage>
</organism>
<reference evidence="3" key="2">
    <citation type="submission" date="2024-10" db="UniProtKB">
        <authorList>
            <consortium name="EnsemblProtists"/>
        </authorList>
    </citation>
    <scope>IDENTIFICATION</scope>
</reference>
<keyword evidence="4" id="KW-1185">Reference proteome</keyword>
<evidence type="ECO:0000313" key="4">
    <source>
        <dbReference type="Proteomes" id="UP000013827"/>
    </source>
</evidence>
<sequence>MNDSEAWEARRRSVLGTDGPSASEGARMRRSRSWREPGASTGYVPAVNDSDHWENTRRTVRGEAVQPPVVRAQTTRHSLAARDLDAGGPSAARGRQPTTFLQQDEAGQERQARVVRRGRFRKFRLLILFMSLLGIGFLFATPRGGVSGFGRRSNQYVQHIVEKGKSWTATQLEFVQRWQYGMQLFDLYSAVRRGQWPASACEEEGWSCLRALREPLAVGSVQPGELIADQPAPCTGEAEHLFSSSLWQSVSKLAKKGRLQGADDTRWELLNRASQGGGFVAVSWRSTVERLFCWSLPGAFSEPSRRRSTFLDYLFSWNATWSDFAHGARPFGSSRPSRPVSNYLATRLALSATGVYVGALSARTFRSSDATALRAEMLPPGPPPDGPRRGVSGVELARVRLRAPGRLGVDGADDWMGGARFIVIDPETGAPAHGSD</sequence>
<dbReference type="EnsemblProtists" id="EOD34257">
    <property type="protein sequence ID" value="EOD34257"/>
    <property type="gene ID" value="EMIHUDRAFT_201945"/>
</dbReference>
<keyword evidence="2" id="KW-0472">Membrane</keyword>
<dbReference type="HOGENOM" id="CLU_629203_0_0_1"/>
<keyword evidence="2" id="KW-0812">Transmembrane</keyword>
<feature type="transmembrane region" description="Helical" evidence="2">
    <location>
        <begin position="123"/>
        <end position="141"/>
    </location>
</feature>
<evidence type="ECO:0000256" key="2">
    <source>
        <dbReference type="SAM" id="Phobius"/>
    </source>
</evidence>
<dbReference type="RefSeq" id="XP_005786686.1">
    <property type="nucleotide sequence ID" value="XM_005786629.1"/>
</dbReference>
<feature type="region of interest" description="Disordered" evidence="1">
    <location>
        <begin position="84"/>
        <end position="107"/>
    </location>
</feature>
<accession>A0A0D3KES2</accession>
<dbReference type="Proteomes" id="UP000013827">
    <property type="component" value="Unassembled WGS sequence"/>
</dbReference>
<proteinExistence type="predicted"/>
<dbReference type="GeneID" id="17279528"/>
<reference evidence="4" key="1">
    <citation type="journal article" date="2013" name="Nature">
        <title>Pan genome of the phytoplankton Emiliania underpins its global distribution.</title>
        <authorList>
            <person name="Read B.A."/>
            <person name="Kegel J."/>
            <person name="Klute M.J."/>
            <person name="Kuo A."/>
            <person name="Lefebvre S.C."/>
            <person name="Maumus F."/>
            <person name="Mayer C."/>
            <person name="Miller J."/>
            <person name="Monier A."/>
            <person name="Salamov A."/>
            <person name="Young J."/>
            <person name="Aguilar M."/>
            <person name="Claverie J.M."/>
            <person name="Frickenhaus S."/>
            <person name="Gonzalez K."/>
            <person name="Herman E.K."/>
            <person name="Lin Y.C."/>
            <person name="Napier J."/>
            <person name="Ogata H."/>
            <person name="Sarno A.F."/>
            <person name="Shmutz J."/>
            <person name="Schroeder D."/>
            <person name="de Vargas C."/>
            <person name="Verret F."/>
            <person name="von Dassow P."/>
            <person name="Valentin K."/>
            <person name="Van de Peer Y."/>
            <person name="Wheeler G."/>
            <person name="Dacks J.B."/>
            <person name="Delwiche C.F."/>
            <person name="Dyhrman S.T."/>
            <person name="Glockner G."/>
            <person name="John U."/>
            <person name="Richards T."/>
            <person name="Worden A.Z."/>
            <person name="Zhang X."/>
            <person name="Grigoriev I.V."/>
            <person name="Allen A.E."/>
            <person name="Bidle K."/>
            <person name="Borodovsky M."/>
            <person name="Bowler C."/>
            <person name="Brownlee C."/>
            <person name="Cock J.M."/>
            <person name="Elias M."/>
            <person name="Gladyshev V.N."/>
            <person name="Groth M."/>
            <person name="Guda C."/>
            <person name="Hadaegh A."/>
            <person name="Iglesias-Rodriguez M.D."/>
            <person name="Jenkins J."/>
            <person name="Jones B.M."/>
            <person name="Lawson T."/>
            <person name="Leese F."/>
            <person name="Lindquist E."/>
            <person name="Lobanov A."/>
            <person name="Lomsadze A."/>
            <person name="Malik S.B."/>
            <person name="Marsh M.E."/>
            <person name="Mackinder L."/>
            <person name="Mock T."/>
            <person name="Mueller-Roeber B."/>
            <person name="Pagarete A."/>
            <person name="Parker M."/>
            <person name="Probert I."/>
            <person name="Quesneville H."/>
            <person name="Raines C."/>
            <person name="Rensing S.A."/>
            <person name="Riano-Pachon D.M."/>
            <person name="Richier S."/>
            <person name="Rokitta S."/>
            <person name="Shiraiwa Y."/>
            <person name="Soanes D.M."/>
            <person name="van der Giezen M."/>
            <person name="Wahlund T.M."/>
            <person name="Williams B."/>
            <person name="Wilson W."/>
            <person name="Wolfe G."/>
            <person name="Wurch L.L."/>
        </authorList>
    </citation>
    <scope>NUCLEOTIDE SEQUENCE</scope>
</reference>
<evidence type="ECO:0000256" key="1">
    <source>
        <dbReference type="SAM" id="MobiDB-lite"/>
    </source>
</evidence>
<dbReference type="KEGG" id="ehx:EMIHUDRAFT_201945"/>
<keyword evidence="2" id="KW-1133">Transmembrane helix</keyword>